<gene>
    <name evidence="2" type="ORF">J2S66_004882</name>
</gene>
<proteinExistence type="predicted"/>
<dbReference type="RefSeq" id="WP_310309588.1">
    <property type="nucleotide sequence ID" value="NZ_BAAAXB010000001.1"/>
</dbReference>
<protein>
    <submittedName>
        <fullName evidence="2">Uncharacterized protein</fullName>
    </submittedName>
</protein>
<keyword evidence="1" id="KW-1133">Transmembrane helix</keyword>
<keyword evidence="1" id="KW-0472">Membrane</keyword>
<dbReference type="Proteomes" id="UP001268819">
    <property type="component" value="Unassembled WGS sequence"/>
</dbReference>
<keyword evidence="1" id="KW-0812">Transmembrane</keyword>
<comment type="caution">
    <text evidence="2">The sequence shown here is derived from an EMBL/GenBank/DDBJ whole genome shotgun (WGS) entry which is preliminary data.</text>
</comment>
<accession>A0ABU1Q0S5</accession>
<organism evidence="2 3">
    <name type="scientific">Saccharothrix longispora</name>
    <dbReference type="NCBI Taxonomy" id="33920"/>
    <lineage>
        <taxon>Bacteria</taxon>
        <taxon>Bacillati</taxon>
        <taxon>Actinomycetota</taxon>
        <taxon>Actinomycetes</taxon>
        <taxon>Pseudonocardiales</taxon>
        <taxon>Pseudonocardiaceae</taxon>
        <taxon>Saccharothrix</taxon>
    </lineage>
</organism>
<reference evidence="2 3" key="1">
    <citation type="submission" date="2023-07" db="EMBL/GenBank/DDBJ databases">
        <title>Sequencing the genomes of 1000 actinobacteria strains.</title>
        <authorList>
            <person name="Klenk H.-P."/>
        </authorList>
    </citation>
    <scope>NUCLEOTIDE SEQUENCE [LARGE SCALE GENOMIC DNA]</scope>
    <source>
        <strain evidence="2 3">DSM 43749</strain>
    </source>
</reference>
<sequence length="325" mass="35073">MNDAWKTGTEELLRDALELRAERTPPPGPVLAALHRPRRPRKPLFLVLATAATAAAATVAITTVTTRPVAETAPPAISATSTSAPAPAVRTVSLEYSPAWMPPGFAERLRSYAAYGVERGYEGPGGSAQGITFGVRFQDVELLTDRMAEAAPADRTTVRGAPAFYFGDLLYWQPEPTRFLSLSPQGVADPRAVVKLIAESTVRDDRPVPVPVSLKGSTEFSLHGTGPDRWTAQTGGEHRGRSYAVHLGSDDGQVGEPRRTTALGRPASFYPERGVLVVELRPAQYLVVQRARGAPDDLGAEEELVEVAGQVTTDPDPRVDWFARW</sequence>
<dbReference type="EMBL" id="JAVDSG010000001">
    <property type="protein sequence ID" value="MDR6596498.1"/>
    <property type="molecule type" value="Genomic_DNA"/>
</dbReference>
<evidence type="ECO:0000313" key="3">
    <source>
        <dbReference type="Proteomes" id="UP001268819"/>
    </source>
</evidence>
<evidence type="ECO:0000313" key="2">
    <source>
        <dbReference type="EMBL" id="MDR6596498.1"/>
    </source>
</evidence>
<evidence type="ECO:0000256" key="1">
    <source>
        <dbReference type="SAM" id="Phobius"/>
    </source>
</evidence>
<feature type="transmembrane region" description="Helical" evidence="1">
    <location>
        <begin position="44"/>
        <end position="64"/>
    </location>
</feature>
<keyword evidence="3" id="KW-1185">Reference proteome</keyword>
<name>A0ABU1Q0S5_9PSEU</name>